<evidence type="ECO:0008006" key="3">
    <source>
        <dbReference type="Google" id="ProtNLM"/>
    </source>
</evidence>
<name>A0A2J6XBY9_9CHLR</name>
<evidence type="ECO:0000313" key="1">
    <source>
        <dbReference type="EMBL" id="PMP85229.1"/>
    </source>
</evidence>
<feature type="non-terminal residue" evidence="1">
    <location>
        <position position="84"/>
    </location>
</feature>
<evidence type="ECO:0000313" key="2">
    <source>
        <dbReference type="Proteomes" id="UP000243376"/>
    </source>
</evidence>
<dbReference type="EMBL" id="PNIQ01000179">
    <property type="protein sequence ID" value="PMP85229.1"/>
    <property type="molecule type" value="Genomic_DNA"/>
</dbReference>
<sequence length="84" mass="8863">MLARSSLRWILRHPWQMMLCVLGVALGVAVVVAIDLANASARRAFQLAGDTVAGQATHQIVGGPTGLAETVYTALRRQLPALAA</sequence>
<dbReference type="Proteomes" id="UP000243376">
    <property type="component" value="Unassembled WGS sequence"/>
</dbReference>
<accession>A0A2J6XBY9</accession>
<dbReference type="AlphaFoldDB" id="A0A2J6XBY9"/>
<organism evidence="1 2">
    <name type="scientific">Chloroflexus aggregans</name>
    <dbReference type="NCBI Taxonomy" id="152260"/>
    <lineage>
        <taxon>Bacteria</taxon>
        <taxon>Bacillati</taxon>
        <taxon>Chloroflexota</taxon>
        <taxon>Chloroflexia</taxon>
        <taxon>Chloroflexales</taxon>
        <taxon>Chloroflexineae</taxon>
        <taxon>Chloroflexaceae</taxon>
        <taxon>Chloroflexus</taxon>
    </lineage>
</organism>
<protein>
    <recommendedName>
        <fullName evidence="3">ABC transporter permease</fullName>
    </recommendedName>
</protein>
<reference evidence="1 2" key="1">
    <citation type="submission" date="2018-01" db="EMBL/GenBank/DDBJ databases">
        <title>Metagenomic assembled genomes from two thermal pools in the Uzon Caldera, Kamchatka, Russia.</title>
        <authorList>
            <person name="Wilkins L."/>
            <person name="Ettinger C."/>
        </authorList>
    </citation>
    <scope>NUCLEOTIDE SEQUENCE [LARGE SCALE GENOMIC DNA]</scope>
    <source>
        <strain evidence="1">ZAV-02</strain>
    </source>
</reference>
<comment type="caution">
    <text evidence="1">The sequence shown here is derived from an EMBL/GenBank/DDBJ whole genome shotgun (WGS) entry which is preliminary data.</text>
</comment>
<proteinExistence type="predicted"/>
<gene>
    <name evidence="1" type="ORF">C0184_02650</name>
</gene>